<protein>
    <submittedName>
        <fullName evidence="9">V-set and immunoglobulin domain containing 10</fullName>
    </submittedName>
</protein>
<keyword evidence="5" id="KW-0393">Immunoglobulin domain</keyword>
<dbReference type="PANTHER" id="PTHR11640">
    <property type="entry name" value="NEPHRIN"/>
    <property type="match status" value="1"/>
</dbReference>
<evidence type="ECO:0000256" key="7">
    <source>
        <dbReference type="SAM" id="SignalP"/>
    </source>
</evidence>
<dbReference type="AlphaFoldDB" id="A0A8C7JN65"/>
<dbReference type="InterPro" id="IPR036179">
    <property type="entry name" value="Ig-like_dom_sf"/>
</dbReference>
<keyword evidence="6" id="KW-0812">Transmembrane</keyword>
<evidence type="ECO:0000259" key="8">
    <source>
        <dbReference type="PROSITE" id="PS50835"/>
    </source>
</evidence>
<dbReference type="Ensembl" id="ENSOKIT00005097010.1">
    <property type="protein sequence ID" value="ENSOKIP00005090782.1"/>
    <property type="gene ID" value="ENSOKIG00005039604.1"/>
</dbReference>
<dbReference type="InterPro" id="IPR051275">
    <property type="entry name" value="Cell_adhesion_signaling"/>
</dbReference>
<keyword evidence="2 6" id="KW-0472">Membrane</keyword>
<feature type="domain" description="Ig-like" evidence="8">
    <location>
        <begin position="335"/>
        <end position="423"/>
    </location>
</feature>
<keyword evidence="10" id="KW-1185">Reference proteome</keyword>
<sequence>MKSGYIAGIIMKAFSVAIFLLLFMDQTANGRSDKTTVIKTLGANILLPCWNTAMNVTPSFTRWMQNGQVIIGRNHSIILTPSSEGHLTIMYNQSLYINGLALSDEGIYLCDSLPHDNNTQTSLTLQIVSGPCNGITDIHPATTLSNGTLIVHRGSTVLFNCSSWSYPSQRLSWGFQGVASRNDSLTAGSGSWLDFRIEDIQPTAQGNYICRAQNSVSQKEVGWSKELLVYYSPEKHPECQWKIGKDPSHVQFNCSWFGGYPSPTLLWGEKHQVPSNQGNQLAGQLMESEVTDHLVVNLNRSLLFEGQTLKCDGHHPMISTEDEKFCSFTLKSPYPEGEPLVTALEGTNITLTCKESSSLPPALTTWQRTAQQEDVVPSPKYVLSRQGPTFTLTIVNITKQDEGLYFCRSENPLMVRELEIYLTVKTSSQYTGAIIGIFLAILIVGSGIVIAKTVYSSRDRICLGNGFERMEEDREDVLSLVESDEEVFPEAVPRLPPLSLTNGPNTTTLVQIHRISSNDHEDEEMVEHPLQLEHTDMEELVTF</sequence>
<dbReference type="GO" id="GO:0007416">
    <property type="term" value="P:synapse assembly"/>
    <property type="evidence" value="ECO:0007669"/>
    <property type="project" value="TreeGrafter"/>
</dbReference>
<evidence type="ECO:0000256" key="6">
    <source>
        <dbReference type="SAM" id="Phobius"/>
    </source>
</evidence>
<feature type="signal peptide" evidence="7">
    <location>
        <begin position="1"/>
        <end position="30"/>
    </location>
</feature>
<reference evidence="9" key="1">
    <citation type="submission" date="2025-08" db="UniProtKB">
        <authorList>
            <consortium name="Ensembl"/>
        </authorList>
    </citation>
    <scope>IDENTIFICATION</scope>
</reference>
<dbReference type="PANTHER" id="PTHR11640:SF157">
    <property type="entry name" value="V-SET AND IMMUNOGLOBULIN DOMAIN-CONTAINING PROTEIN 10"/>
    <property type="match status" value="1"/>
</dbReference>
<proteinExistence type="predicted"/>
<evidence type="ECO:0000256" key="5">
    <source>
        <dbReference type="ARBA" id="ARBA00023319"/>
    </source>
</evidence>
<keyword evidence="4" id="KW-0325">Glycoprotein</keyword>
<dbReference type="InterPro" id="IPR013783">
    <property type="entry name" value="Ig-like_fold"/>
</dbReference>
<evidence type="ECO:0000313" key="10">
    <source>
        <dbReference type="Proteomes" id="UP000694557"/>
    </source>
</evidence>
<dbReference type="GO" id="GO:0098609">
    <property type="term" value="P:cell-cell adhesion"/>
    <property type="evidence" value="ECO:0007669"/>
    <property type="project" value="TreeGrafter"/>
</dbReference>
<comment type="subcellular location">
    <subcellularLocation>
        <location evidence="1">Membrane</location>
        <topology evidence="1">Single-pass type I membrane protein</topology>
    </subcellularLocation>
</comment>
<dbReference type="CDD" id="cd00096">
    <property type="entry name" value="Ig"/>
    <property type="match status" value="1"/>
</dbReference>
<dbReference type="InterPro" id="IPR003599">
    <property type="entry name" value="Ig_sub"/>
</dbReference>
<organism evidence="9 10">
    <name type="scientific">Oncorhynchus kisutch</name>
    <name type="common">Coho salmon</name>
    <name type="synonym">Salmo kisutch</name>
    <dbReference type="NCBI Taxonomy" id="8019"/>
    <lineage>
        <taxon>Eukaryota</taxon>
        <taxon>Metazoa</taxon>
        <taxon>Chordata</taxon>
        <taxon>Craniata</taxon>
        <taxon>Vertebrata</taxon>
        <taxon>Euteleostomi</taxon>
        <taxon>Actinopterygii</taxon>
        <taxon>Neopterygii</taxon>
        <taxon>Teleostei</taxon>
        <taxon>Protacanthopterygii</taxon>
        <taxon>Salmoniformes</taxon>
        <taxon>Salmonidae</taxon>
        <taxon>Salmoninae</taxon>
        <taxon>Oncorhynchus</taxon>
    </lineage>
</organism>
<dbReference type="InterPro" id="IPR007110">
    <property type="entry name" value="Ig-like_dom"/>
</dbReference>
<dbReference type="PROSITE" id="PS50835">
    <property type="entry name" value="IG_LIKE"/>
    <property type="match status" value="3"/>
</dbReference>
<feature type="chain" id="PRO_5034177137" evidence="7">
    <location>
        <begin position="31"/>
        <end position="543"/>
    </location>
</feature>
<dbReference type="Pfam" id="PF13927">
    <property type="entry name" value="Ig_3"/>
    <property type="match status" value="2"/>
</dbReference>
<dbReference type="GO" id="GO:0005911">
    <property type="term" value="C:cell-cell junction"/>
    <property type="evidence" value="ECO:0007669"/>
    <property type="project" value="TreeGrafter"/>
</dbReference>
<dbReference type="Proteomes" id="UP000694557">
    <property type="component" value="Unassembled WGS sequence"/>
</dbReference>
<dbReference type="Gene3D" id="2.60.40.10">
    <property type="entry name" value="Immunoglobulins"/>
    <property type="match status" value="3"/>
</dbReference>
<dbReference type="GO" id="GO:0005886">
    <property type="term" value="C:plasma membrane"/>
    <property type="evidence" value="ECO:0007669"/>
    <property type="project" value="TreeGrafter"/>
</dbReference>
<feature type="domain" description="Ig-like" evidence="8">
    <location>
        <begin position="42"/>
        <end position="126"/>
    </location>
</feature>
<evidence type="ECO:0000256" key="3">
    <source>
        <dbReference type="ARBA" id="ARBA00023157"/>
    </source>
</evidence>
<name>A0A8C7JN65_ONCKI</name>
<dbReference type="SMART" id="SM00408">
    <property type="entry name" value="IGc2"/>
    <property type="match status" value="2"/>
</dbReference>
<feature type="domain" description="Ig-like" evidence="8">
    <location>
        <begin position="140"/>
        <end position="222"/>
    </location>
</feature>
<accession>A0A8C7JN65</accession>
<keyword evidence="3" id="KW-1015">Disulfide bond</keyword>
<evidence type="ECO:0000256" key="4">
    <source>
        <dbReference type="ARBA" id="ARBA00023180"/>
    </source>
</evidence>
<keyword evidence="6" id="KW-1133">Transmembrane helix</keyword>
<reference evidence="9" key="2">
    <citation type="submission" date="2025-09" db="UniProtKB">
        <authorList>
            <consortium name="Ensembl"/>
        </authorList>
    </citation>
    <scope>IDENTIFICATION</scope>
</reference>
<evidence type="ECO:0000256" key="2">
    <source>
        <dbReference type="ARBA" id="ARBA00023136"/>
    </source>
</evidence>
<dbReference type="GeneTree" id="ENSGT00940000159876"/>
<evidence type="ECO:0000313" key="9">
    <source>
        <dbReference type="Ensembl" id="ENSOKIP00005090782.1"/>
    </source>
</evidence>
<keyword evidence="7" id="KW-0732">Signal</keyword>
<dbReference type="InterPro" id="IPR003598">
    <property type="entry name" value="Ig_sub2"/>
</dbReference>
<evidence type="ECO:0000256" key="1">
    <source>
        <dbReference type="ARBA" id="ARBA00004479"/>
    </source>
</evidence>
<feature type="transmembrane region" description="Helical" evidence="6">
    <location>
        <begin position="430"/>
        <end position="451"/>
    </location>
</feature>
<dbReference type="SUPFAM" id="SSF48726">
    <property type="entry name" value="Immunoglobulin"/>
    <property type="match status" value="3"/>
</dbReference>
<dbReference type="GO" id="GO:0050839">
    <property type="term" value="F:cell adhesion molecule binding"/>
    <property type="evidence" value="ECO:0007669"/>
    <property type="project" value="TreeGrafter"/>
</dbReference>
<gene>
    <name evidence="9" type="primary">VSIG10</name>
</gene>
<dbReference type="SMART" id="SM00409">
    <property type="entry name" value="IG"/>
    <property type="match status" value="3"/>
</dbReference>